<evidence type="ECO:0000256" key="2">
    <source>
        <dbReference type="SAM" id="Phobius"/>
    </source>
</evidence>
<dbReference type="InterPro" id="IPR045122">
    <property type="entry name" value="Csc1-like"/>
</dbReference>
<feature type="transmembrane region" description="Helical" evidence="2">
    <location>
        <begin position="222"/>
        <end position="242"/>
    </location>
</feature>
<feature type="transmembrane region" description="Helical" evidence="2">
    <location>
        <begin position="567"/>
        <end position="586"/>
    </location>
</feature>
<feature type="region of interest" description="Disordered" evidence="1">
    <location>
        <begin position="1"/>
        <end position="38"/>
    </location>
</feature>
<evidence type="ECO:0000313" key="3">
    <source>
        <dbReference type="EMBL" id="CAE0722351.1"/>
    </source>
</evidence>
<feature type="transmembrane region" description="Helical" evidence="2">
    <location>
        <begin position="592"/>
        <end position="611"/>
    </location>
</feature>
<dbReference type="GO" id="GO:0005886">
    <property type="term" value="C:plasma membrane"/>
    <property type="evidence" value="ECO:0007669"/>
    <property type="project" value="TreeGrafter"/>
</dbReference>
<keyword evidence="2" id="KW-1133">Transmembrane helix</keyword>
<feature type="region of interest" description="Disordered" evidence="1">
    <location>
        <begin position="110"/>
        <end position="133"/>
    </location>
</feature>
<evidence type="ECO:0000256" key="1">
    <source>
        <dbReference type="SAM" id="MobiDB-lite"/>
    </source>
</evidence>
<sequence>MFGLFGKGQGEEKAPDATPTSLMTGVLGATNNSTEGRLDDVSVVSSHKVDGKHSNQRKVKSKYNRVSFAENNEDDSKIDFLNDDIKEMTYGRRIALSLMNKSWYYPMAGTNSDDSESDTADEENNDDGPLQDFDKNVKVTKPCLRKGWAFFEHQALYRYLVLKDQRHRSTTNVMERGDRKFDKADAGEDEKPSRLYPWFTLPHKQLGDFGLGVGLYFSSLRIFILITFICGLISLPNIMYFASEDYDPVKANGVHRNITFSNFLEIGSATCHTTEWVPCLECECRVSGDSGSQQGRFPQSRCSNSTLTDGTSTPLVFALKNECDGAKWELAATNYATVIFMLLAVMVLGWIMRKEEVSFDEDEQTAQDYSILITNPPTDAKDPEEWRRFFYENLDGARVTVCTCAVDNDILVQTLVERRECFQSIQNIQPGISMDFLDLARVSAETERDRSIISRYLALLLPGIPEYFSRIITLKAKVEGLAQLEFPVTNVFVTFETEEHQRHVLKNLSLGSWKTGPIDGSGDASALSNPKHLFRKNLVLNVIEPEEPNTIRWQDLNAGSFQHLKELTATTLLTLVMIVGDAIVIYRINNINVLWCAYAITASGMIFPIFAKLMTNFMESHQSESSKQASLYFKIVLFRWVTTAIVIFVITPFTDTLTAGKQGVIAQVYALFISDMSLTNLVAVLDPVGHFQRHFLAPRAKTQDCMDILFQGNQYELAERYTDMTKILLLCLFFCSIFPSSFFICAISLTLKYYCDRFNLTRTWKKAPQIGPSISKISRLYFFSLAVCLMAISCSYYWTAFPFDNLCPMDDDWISDNPTINTSYDGNFILSQSKSGKEITTINVDSSTILYRFCNMNFLDSHPNVAFPFVPAINNENLDPQDYMTDEQLIYTAIFGWSAFAILVIICIKHVIIFYGKFKRLTKSDYQSVGETQGIDYSDVTARSAYIPQVTSPTFPYPLIACNIDGIDHDLIDFTDPDRTHKYYDLSMDAKKLLAALKIENPPGFTIVKSWTLKKND</sequence>
<reference evidence="3" key="1">
    <citation type="submission" date="2021-01" db="EMBL/GenBank/DDBJ databases">
        <authorList>
            <person name="Corre E."/>
            <person name="Pelletier E."/>
            <person name="Niang G."/>
            <person name="Scheremetjew M."/>
            <person name="Finn R."/>
            <person name="Kale V."/>
            <person name="Holt S."/>
            <person name="Cochrane G."/>
            <person name="Meng A."/>
            <person name="Brown T."/>
            <person name="Cohen L."/>
        </authorList>
    </citation>
    <scope>NUCLEOTIDE SEQUENCE</scope>
    <source>
        <strain evidence="3">10249 10 AB</strain>
    </source>
</reference>
<protein>
    <recommendedName>
        <fullName evidence="4">CSC1/OSCA1-like cytosolic domain-containing protein</fullName>
    </recommendedName>
</protein>
<feature type="compositionally biased region" description="Polar residues" evidence="1">
    <location>
        <begin position="18"/>
        <end position="35"/>
    </location>
</feature>
<evidence type="ECO:0008006" key="4">
    <source>
        <dbReference type="Google" id="ProtNLM"/>
    </source>
</evidence>
<dbReference type="GO" id="GO:0005227">
    <property type="term" value="F:calcium-activated cation channel activity"/>
    <property type="evidence" value="ECO:0007669"/>
    <property type="project" value="InterPro"/>
</dbReference>
<keyword evidence="2" id="KW-0472">Membrane</keyword>
<dbReference type="AlphaFoldDB" id="A0A7S4APN5"/>
<keyword evidence="2" id="KW-0812">Transmembrane</keyword>
<feature type="transmembrane region" description="Helical" evidence="2">
    <location>
        <begin position="335"/>
        <end position="352"/>
    </location>
</feature>
<dbReference type="PANTHER" id="PTHR13018">
    <property type="entry name" value="PROBABLE MEMBRANE PROTEIN DUF221-RELATED"/>
    <property type="match status" value="1"/>
</dbReference>
<gene>
    <name evidence="3" type="ORF">PAUS00366_LOCUS15106</name>
</gene>
<organism evidence="3">
    <name type="scientific">Pseudo-nitzschia australis</name>
    <dbReference type="NCBI Taxonomy" id="44445"/>
    <lineage>
        <taxon>Eukaryota</taxon>
        <taxon>Sar</taxon>
        <taxon>Stramenopiles</taxon>
        <taxon>Ochrophyta</taxon>
        <taxon>Bacillariophyta</taxon>
        <taxon>Bacillariophyceae</taxon>
        <taxon>Bacillariophycidae</taxon>
        <taxon>Bacillariales</taxon>
        <taxon>Bacillariaceae</taxon>
        <taxon>Pseudo-nitzschia</taxon>
    </lineage>
</organism>
<name>A0A7S4APN5_9STRA</name>
<feature type="compositionally biased region" description="Acidic residues" evidence="1">
    <location>
        <begin position="113"/>
        <end position="126"/>
    </location>
</feature>
<accession>A0A7S4APN5</accession>
<feature type="transmembrane region" description="Helical" evidence="2">
    <location>
        <begin position="889"/>
        <end position="915"/>
    </location>
</feature>
<dbReference type="EMBL" id="HBIX01021520">
    <property type="protein sequence ID" value="CAE0722351.1"/>
    <property type="molecule type" value="Transcribed_RNA"/>
</dbReference>
<proteinExistence type="predicted"/>
<dbReference type="PANTHER" id="PTHR13018:SF83">
    <property type="entry name" value="RRM DOMAIN-CONTAINING PROTEIN"/>
    <property type="match status" value="1"/>
</dbReference>
<feature type="transmembrane region" description="Helical" evidence="2">
    <location>
        <begin position="727"/>
        <end position="755"/>
    </location>
</feature>
<feature type="transmembrane region" description="Helical" evidence="2">
    <location>
        <begin position="631"/>
        <end position="650"/>
    </location>
</feature>
<feature type="transmembrane region" description="Helical" evidence="2">
    <location>
        <begin position="780"/>
        <end position="799"/>
    </location>
</feature>